<evidence type="ECO:0000256" key="1">
    <source>
        <dbReference type="ARBA" id="ARBA00023015"/>
    </source>
</evidence>
<proteinExistence type="predicted"/>
<dbReference type="GO" id="GO:0003677">
    <property type="term" value="F:DNA binding"/>
    <property type="evidence" value="ECO:0007669"/>
    <property type="project" value="UniProtKB-KW"/>
</dbReference>
<dbReference type="InterPro" id="IPR036388">
    <property type="entry name" value="WH-like_DNA-bd_sf"/>
</dbReference>
<sequence>MNAGTVSRVRIHPGATVRVTVDPYTSVLALACAAAAARMRGGRPAVGDRWSGAELHAVSRLVVPGSSVAPEALTPAAPDRDTTVADELERLRSMSAEDLHADLDLTYAGDPPPHWSEVAGAARRWLGDTAAALETVWRLVEPVWQAQDRRRGREIERVGTAAARGALDIVLAQAHPRGRMVDGALEFPDPEGTDVDASRHTVVLAPLLSGVDVSISNLDRPGLVWLGYPAPVPAGEDEGGLAALLTPVRATLLRLLGTPWTMSRLASAVGLAPATATHQISALVADGLVSRRREGRHTVVERTDRGTGLLELYGVSDLPLRPPLSTPRRLPARPRTGPTG</sequence>
<dbReference type="Pfam" id="PF12840">
    <property type="entry name" value="HTH_20"/>
    <property type="match status" value="1"/>
</dbReference>
<dbReference type="CDD" id="cd00090">
    <property type="entry name" value="HTH_ARSR"/>
    <property type="match status" value="1"/>
</dbReference>
<evidence type="ECO:0000256" key="3">
    <source>
        <dbReference type="ARBA" id="ARBA00023163"/>
    </source>
</evidence>
<feature type="domain" description="HTH arsR-type" evidence="5">
    <location>
        <begin position="239"/>
        <end position="315"/>
    </location>
</feature>
<evidence type="ECO:0000256" key="2">
    <source>
        <dbReference type="ARBA" id="ARBA00023125"/>
    </source>
</evidence>
<evidence type="ECO:0000256" key="4">
    <source>
        <dbReference type="SAM" id="MobiDB-lite"/>
    </source>
</evidence>
<dbReference type="SMART" id="SM00418">
    <property type="entry name" value="HTH_ARSR"/>
    <property type="match status" value="1"/>
</dbReference>
<dbReference type="InterPro" id="IPR001845">
    <property type="entry name" value="HTH_ArsR_DNA-bd_dom"/>
</dbReference>
<comment type="caution">
    <text evidence="6">The sequence shown here is derived from an EMBL/GenBank/DDBJ whole genome shotgun (WGS) entry which is preliminary data.</text>
</comment>
<keyword evidence="3" id="KW-0804">Transcription</keyword>
<accession>A0A4V2FQG7</accession>
<dbReference type="InterPro" id="IPR036390">
    <property type="entry name" value="WH_DNA-bd_sf"/>
</dbReference>
<organism evidence="6 7">
    <name type="scientific">Pseudonocardia sediminis</name>
    <dbReference type="NCBI Taxonomy" id="1397368"/>
    <lineage>
        <taxon>Bacteria</taxon>
        <taxon>Bacillati</taxon>
        <taxon>Actinomycetota</taxon>
        <taxon>Actinomycetes</taxon>
        <taxon>Pseudonocardiales</taxon>
        <taxon>Pseudonocardiaceae</taxon>
        <taxon>Pseudonocardia</taxon>
    </lineage>
</organism>
<keyword evidence="2" id="KW-0238">DNA-binding</keyword>
<dbReference type="InterPro" id="IPR011991">
    <property type="entry name" value="ArsR-like_HTH"/>
</dbReference>
<dbReference type="OrthoDB" id="3569145at2"/>
<keyword evidence="7" id="KW-1185">Reference proteome</keyword>
<dbReference type="Proteomes" id="UP000291591">
    <property type="component" value="Unassembled WGS sequence"/>
</dbReference>
<dbReference type="AlphaFoldDB" id="A0A4V2FQG7"/>
<evidence type="ECO:0000313" key="7">
    <source>
        <dbReference type="Proteomes" id="UP000291591"/>
    </source>
</evidence>
<evidence type="ECO:0000313" key="6">
    <source>
        <dbReference type="EMBL" id="RZT84130.1"/>
    </source>
</evidence>
<feature type="region of interest" description="Disordered" evidence="4">
    <location>
        <begin position="320"/>
        <end position="340"/>
    </location>
</feature>
<protein>
    <submittedName>
        <fullName evidence="6">Helix-turn-helix protein</fullName>
    </submittedName>
</protein>
<name>A0A4V2FQG7_PSEST</name>
<dbReference type="EMBL" id="SHKL01000001">
    <property type="protein sequence ID" value="RZT84130.1"/>
    <property type="molecule type" value="Genomic_DNA"/>
</dbReference>
<feature type="compositionally biased region" description="Low complexity" evidence="4">
    <location>
        <begin position="326"/>
        <end position="340"/>
    </location>
</feature>
<dbReference type="SUPFAM" id="SSF46785">
    <property type="entry name" value="Winged helix' DNA-binding domain"/>
    <property type="match status" value="1"/>
</dbReference>
<evidence type="ECO:0000259" key="5">
    <source>
        <dbReference type="SMART" id="SM00418"/>
    </source>
</evidence>
<reference evidence="6 7" key="1">
    <citation type="submission" date="2019-02" db="EMBL/GenBank/DDBJ databases">
        <title>Sequencing the genomes of 1000 actinobacteria strains.</title>
        <authorList>
            <person name="Klenk H.-P."/>
        </authorList>
    </citation>
    <scope>NUCLEOTIDE SEQUENCE [LARGE SCALE GENOMIC DNA]</scope>
    <source>
        <strain evidence="6 7">DSM 45779</strain>
    </source>
</reference>
<dbReference type="GO" id="GO:0003700">
    <property type="term" value="F:DNA-binding transcription factor activity"/>
    <property type="evidence" value="ECO:0007669"/>
    <property type="project" value="InterPro"/>
</dbReference>
<dbReference type="PANTHER" id="PTHR43132">
    <property type="entry name" value="ARSENICAL RESISTANCE OPERON REPRESSOR ARSR-RELATED"/>
    <property type="match status" value="1"/>
</dbReference>
<gene>
    <name evidence="6" type="ORF">EV383_0964</name>
</gene>
<dbReference type="InterPro" id="IPR051011">
    <property type="entry name" value="Metal_resp_trans_reg"/>
</dbReference>
<dbReference type="RefSeq" id="WP_130288780.1">
    <property type="nucleotide sequence ID" value="NZ_SHKL01000001.1"/>
</dbReference>
<dbReference type="Gene3D" id="1.10.10.10">
    <property type="entry name" value="Winged helix-like DNA-binding domain superfamily/Winged helix DNA-binding domain"/>
    <property type="match status" value="1"/>
</dbReference>
<dbReference type="PANTHER" id="PTHR43132:SF6">
    <property type="entry name" value="HTH-TYPE TRANSCRIPTIONAL REPRESSOR CZRA"/>
    <property type="match status" value="1"/>
</dbReference>
<keyword evidence="1" id="KW-0805">Transcription regulation</keyword>